<dbReference type="EMBL" id="JAILSO010000090">
    <property type="protein sequence ID" value="MDE1480015.1"/>
    <property type="molecule type" value="Genomic_DNA"/>
</dbReference>
<dbReference type="Pfam" id="PF20220">
    <property type="entry name" value="ABC_toxin_N"/>
    <property type="match status" value="1"/>
</dbReference>
<dbReference type="InterPro" id="IPR040840">
    <property type="entry name" value="TcA_TcB_BD"/>
</dbReference>
<dbReference type="Proteomes" id="UP001222434">
    <property type="component" value="Unassembled WGS sequence"/>
</dbReference>
<dbReference type="RefSeq" id="WP_274713481.1">
    <property type="nucleotide sequence ID" value="NZ_JAILSO010000090.1"/>
</dbReference>
<feature type="domain" description="Neuraminidase-like" evidence="4">
    <location>
        <begin position="1091"/>
        <end position="1249"/>
    </location>
</feature>
<evidence type="ECO:0000259" key="4">
    <source>
        <dbReference type="Pfam" id="PF18413"/>
    </source>
</evidence>
<dbReference type="Pfam" id="PF18518">
    <property type="entry name" value="TcA_RBD"/>
    <property type="match status" value="1"/>
</dbReference>
<dbReference type="Pfam" id="PF21963">
    <property type="entry name" value="TcdA1_RBD_2"/>
    <property type="match status" value="1"/>
</dbReference>
<evidence type="ECO:0000259" key="6">
    <source>
        <dbReference type="Pfam" id="PF20220"/>
    </source>
</evidence>
<dbReference type="InterPro" id="IPR018003">
    <property type="entry name" value="Insecticidal_toxin/plasmid_vir"/>
</dbReference>
<reference evidence="8" key="2">
    <citation type="journal article" date="2022" name="J. Evol. Biol.">
        <title>Pre- and post-association barriers to host switching in sympatric mutualists.</title>
        <authorList>
            <person name="Dinges Z.M."/>
            <person name="Phillips R.K."/>
            <person name="Lively C.M."/>
            <person name="Bashey F."/>
        </authorList>
    </citation>
    <scope>NUCLEOTIDE SEQUENCE</scope>
    <source>
        <strain evidence="8">MC_266_E_2016</strain>
    </source>
</reference>
<evidence type="ECO:0000256" key="2">
    <source>
        <dbReference type="SAM" id="Coils"/>
    </source>
</evidence>
<dbReference type="InterPro" id="IPR041568">
    <property type="entry name" value="TcA_RBD"/>
</dbReference>
<comment type="caution">
    <text evidence="8">The sequence shown here is derived from an EMBL/GenBank/DDBJ whole genome shotgun (WGS) entry which is preliminary data.</text>
</comment>
<evidence type="ECO:0000259" key="3">
    <source>
        <dbReference type="Pfam" id="PF18276"/>
    </source>
</evidence>
<dbReference type="Pfam" id="PF18413">
    <property type="entry name" value="Neuraminidase"/>
    <property type="match status" value="1"/>
</dbReference>
<reference evidence="8" key="1">
    <citation type="submission" date="2021-08" db="EMBL/GenBank/DDBJ databases">
        <authorList>
            <person name="Papudeshi B."/>
            <person name="Bashey-Visser F."/>
        </authorList>
    </citation>
    <scope>NUCLEOTIDE SEQUENCE</scope>
    <source>
        <strain evidence="8">MC_266_E_2016</strain>
    </source>
</reference>
<accession>A0AAJ1JAC3</accession>
<organism evidence="8 9">
    <name type="scientific">Xenorhabdus bovienii</name>
    <name type="common">Xenorhabdus nematophila subsp. bovienii</name>
    <dbReference type="NCBI Taxonomy" id="40576"/>
    <lineage>
        <taxon>Bacteria</taxon>
        <taxon>Pseudomonadati</taxon>
        <taxon>Pseudomonadota</taxon>
        <taxon>Gammaproteobacteria</taxon>
        <taxon>Enterobacterales</taxon>
        <taxon>Morganellaceae</taxon>
        <taxon>Xenorhabdus</taxon>
    </lineage>
</organism>
<dbReference type="InterPro" id="IPR054141">
    <property type="entry name" value="TcdA1_RBD_2"/>
</dbReference>
<feature type="domain" description="TcdA1 receptor binding" evidence="7">
    <location>
        <begin position="1506"/>
        <end position="1572"/>
    </location>
</feature>
<dbReference type="Pfam" id="PF03538">
    <property type="entry name" value="VRP1"/>
    <property type="match status" value="1"/>
</dbReference>
<dbReference type="InterPro" id="IPR041079">
    <property type="entry name" value="Neuraminidase-like"/>
</dbReference>
<protein>
    <submittedName>
        <fullName evidence="8">Toxin</fullName>
    </submittedName>
</protein>
<evidence type="ECO:0000256" key="1">
    <source>
        <dbReference type="ARBA" id="ARBA00023026"/>
    </source>
</evidence>
<evidence type="ECO:0000313" key="8">
    <source>
        <dbReference type="EMBL" id="MDE1480015.1"/>
    </source>
</evidence>
<keyword evidence="2" id="KW-0175">Coiled coil</keyword>
<sequence>MYSTAVLLNKISPTRDGRTMTLADLQHLSFSELRKTFDDQLSWGESHYLYREAVEQKKRHRLLEARIFTRANPQLSGAIRRGIEQDDASRSYDEMFGSRSSSFVNPGSVASMFSPAGYLTELYREAKDLHFTSSAYHLDNRRPDLADLTLSQNNMDSEISTLALSNELLLAHITRQAGGDSDALMESLSTYRKAVDTPYHQPYETVRQVIMAHDSTLSALSRNPEVMAQAEGASLLAIQANISPELYHVLTEEITEENADALFAKNFSENITPENFASQAWIAKHYGLELSDVQKYLGILQNGYSDNTSVYVDNISTGLVADDEGKLDAYKITRIPGGDYVKHLNFWDLLYKGDNDFVIRANFKKSSGGLTIRKSGVGTTNDSKVIGTISAPTDANTVYQSEILSPLTVDDLKNGATIFAYNRGGNKNIEGTAVFTFESYPMSIFALKLNKAIRLCLASELSPNELQTIVLSDNVQGIINNSVLTKVFYTLFYSTRYALSADDAQVLNGSVINQYADDDSVSHFNRIFNTPPLKGKIFEADGNTVSIDPNEEPATFACSALIRGLGINSGELYQLGRLAGVLDTKNNITLSVSVISSLYRLKLLAHTHQLTVNELCMLYGFSPFRGKATASLSSGELAQLVIWLYQVTQWLTEAAITTEELWLLCTPEFSGNISPEINNLLNTLRPRISEDMAQGGDRELQAEILAPFIAATLHLASPDMARYILLWTDNLRPGGLNIAGFMTRVLKETLSPDETIQLVQFCHVMAQLSLSVQTLRLSEAELSVLVISGFTVLGERSQPAGQHNIDTLFSLYRFHQWINALGNLSSDTLDMLRQQTLTADRLASVMGLDISMVTQAIACADVSSLQSWQNINAVLQWMDVASELHTMPSVIRRLVNIRYVTVPNKAESDLPSWDEWQTLAENMEAGLSTQQAQALADHTAERLSSVLCHWFLANIQPEGIFLQSRDDLYSYFLIDNQVSSAIKTTRLAEAIAGIQLYINRALNRIEPNARADVSTRQFFTDWAMNNRYSTWGGVSRLVYYPENYVDPTQRIGQTRMMDELLENISQSKLSRDTVEEAFKTYLTRFETVADLKVVSAYHDNVNSDSGLIWFVGQTRENLPDYYWRNVDISRRQAGKLAANAWKEWTKIDTAVTPYKDAIRPVVFKERLHLIWVEKEEVAENGTDPVKTSDRFTLKLAFLRHDGSWSAPWSYDITTQVKAVTDDKPDAERLGLAASGFQGEDTLLVFVYKTGESYPDFGGSNKNVAGMVIYGDGSLKQMDSTALSRYSPLKNTFDTINTKDNNLVRKASYRFAQDFEVPTSLNMGSAQDYRHLVVIENAAVPQITSQSSSESFIITLQNATFTVRYDGGSDVIRNKQIRAMKLNFYGLQLGHKFILANSARYAGGIRDAGGPITIYNKTKNYLVSVQDSVDPSAARRYLRLSPNNDANKHLIGDVFGKDRVEEVFRLYDDKSSEFKQCYYAFDRVFNSYVHQNYSSYYSYGGWLEIDTGANYAGTQITVKAGSKTDAFTADANVISLPPNSFEGMEYIFKPLIIDAAGLVYRNNAAPVDITFEVKGMGKIRQTLIVRKRDYTPANILWLQETDTGVQYMQLGVYRIRLNTLLAPQLVSRANTGIDTILTMETQQLPEPQLGKGFYATFTLPPYNPATHGTSRAFKLNLKHVVDNNVHAIYSGLLQDTELPIRLFIPLDDEPLYDEYIAKVFLTTQKDPNDVPWNGAHFQYDYDKNEIIINDQSDTSMFAGVQPHNGKTNEPLDFNSACALYYWELFYYTPMMCFQRLLQEKQFDEATKWMNYVYNPAGYIVHGEIAPWIWNCRPLEETTSWNANPLDAVDPDAVAQHDPTHYKVATFMRLLDQLITRGDMAYRELTRDALNEAKMWYVRTLELLGDEPEDYGSSQWAAPSLSVAASQTVQAAYQQDLAALDSGDVSTQPQPRTANSLVGLFLPEYNPALTDYWKTLRLRLFNLRNNLSIDGQPLSLAIYAEPTDPKALLTSMVQASQGGSVLPTGTLSLYRFPVMLERARNLGAQLTQFGASLLSMAEHDDADELTTLLLQQGMELSTQSIRIQQRTVDEVDADITVLAESRRSAQNRLEKYQQLYDEDINHGEQRAMSLFDAAAGQSLAGQVLTTAEGVADLVPNVFGFACGGSRWGSALRAAASVISLSATASQYSAEKISRSETYRRRRQEWEIQHDNADGEVRQMDAQLDALKIRREAAQMQVEYQETQQAQTQAQLELLQRKFTNKALYSWMRGKLSAIYYQFFDLTQSFCLMAQEALRRELNDKGVTFIRGSVWNGTTAGLMAGETLLLNLAEMEKAWLERDERALEVTRTVSLAQVYQALPSDSFSLTEKLTQFLRDGKGNAGVSGNELKLSSGQIAASVRLSDLNIFSDYPESLGRTRQLKQVSVTLPALVGPYEDIRAVLNYGGSVVMPRGCSAIALSHGMNDSGQFVLDFNDARYLPFEGIPVNDSGSLTLSFPDATDRQKEILQSLNDIILHIRYTIRS</sequence>
<keyword evidence="1" id="KW-0843">Virulence</keyword>
<proteinExistence type="predicted"/>
<gene>
    <name evidence="8" type="ORF">KKJ01_17755</name>
</gene>
<feature type="coiled-coil region" evidence="2">
    <location>
        <begin position="2207"/>
        <end position="2250"/>
    </location>
</feature>
<feature type="domain" description="TcA receptor binding" evidence="5">
    <location>
        <begin position="1645"/>
        <end position="1773"/>
    </location>
</feature>
<dbReference type="InterPro" id="IPR046839">
    <property type="entry name" value="ABC_toxin_N"/>
</dbReference>
<evidence type="ECO:0000259" key="5">
    <source>
        <dbReference type="Pfam" id="PF18518"/>
    </source>
</evidence>
<dbReference type="Pfam" id="PF18276">
    <property type="entry name" value="TcA_TcB_BD"/>
    <property type="match status" value="2"/>
</dbReference>
<feature type="domain" description="Tc toxin complex TcA C-terminal TcB-binding" evidence="3">
    <location>
        <begin position="2220"/>
        <end position="2352"/>
    </location>
</feature>
<evidence type="ECO:0000259" key="7">
    <source>
        <dbReference type="Pfam" id="PF21963"/>
    </source>
</evidence>
<name>A0AAJ1JAC3_XENBV</name>
<evidence type="ECO:0000313" key="9">
    <source>
        <dbReference type="Proteomes" id="UP001222434"/>
    </source>
</evidence>
<feature type="domain" description="Tc toxin complex TcA C-terminal TcB-binding" evidence="3">
    <location>
        <begin position="2448"/>
        <end position="2515"/>
    </location>
</feature>
<feature type="domain" description="ABC toxin N-terminal" evidence="6">
    <location>
        <begin position="942"/>
        <end position="1060"/>
    </location>
</feature>